<dbReference type="Proteomes" id="UP001275440">
    <property type="component" value="Unassembled WGS sequence"/>
</dbReference>
<dbReference type="InterPro" id="IPR021373">
    <property type="entry name" value="DUF2993"/>
</dbReference>
<organism evidence="1 2">
    <name type="scientific">Rhodococcus zopfii</name>
    <dbReference type="NCBI Taxonomy" id="43772"/>
    <lineage>
        <taxon>Bacteria</taxon>
        <taxon>Bacillati</taxon>
        <taxon>Actinomycetota</taxon>
        <taxon>Actinomycetes</taxon>
        <taxon>Mycobacteriales</taxon>
        <taxon>Nocardiaceae</taxon>
        <taxon>Rhodococcus</taxon>
    </lineage>
</organism>
<dbReference type="RefSeq" id="WP_072811218.1">
    <property type="nucleotide sequence ID" value="NZ_JAHWLX010000299.1"/>
</dbReference>
<proteinExistence type="predicted"/>
<dbReference type="EMBL" id="WBMO01000001">
    <property type="protein sequence ID" value="MDV2474537.1"/>
    <property type="molecule type" value="Genomic_DNA"/>
</dbReference>
<keyword evidence="2" id="KW-1185">Reference proteome</keyword>
<gene>
    <name evidence="1" type="ORF">F8M49_02290</name>
</gene>
<comment type="caution">
    <text evidence="1">The sequence shown here is derived from an EMBL/GenBank/DDBJ whole genome shotgun (WGS) entry which is preliminary data.</text>
</comment>
<protein>
    <submittedName>
        <fullName evidence="1">DUF2993 domain-containing protein</fullName>
    </submittedName>
</protein>
<evidence type="ECO:0000313" key="2">
    <source>
        <dbReference type="Proteomes" id="UP001275440"/>
    </source>
</evidence>
<sequence length="245" mass="24957">MTNPKRSTLATVAAVVVVALVAVLVGAEVYVRNRATTCLAQSLESELGTGVDVDLSWKPVLLQLIDKKVPSVTLDSDDDAFGPAEEMTVHAVAKDVDLNATADSTGTIGSSRAEVVWPASGILATVQGQGLGSLVTAVTPDADAGTLRFTVGGGGLAEFTVRPVVQAGVVAVETVDASVLGFGLPTALVDSVVQILATGLQQYPLGMQATAVAVDDNGVNLTLEGGSFTMPRPQEGAQQQGCSLI</sequence>
<evidence type="ECO:0000313" key="1">
    <source>
        <dbReference type="EMBL" id="MDV2474537.1"/>
    </source>
</evidence>
<dbReference type="Pfam" id="PF11209">
    <property type="entry name" value="LmeA"/>
    <property type="match status" value="1"/>
</dbReference>
<reference evidence="1 2" key="1">
    <citation type="submission" date="2019-10" db="EMBL/GenBank/DDBJ databases">
        <title>Draft Genome Assembly of Rhodococcus zopfii DSM44189.</title>
        <authorList>
            <person name="Sutton J.M."/>
            <person name="Akob D.M."/>
            <person name="Bushman T.J."/>
        </authorList>
    </citation>
    <scope>NUCLEOTIDE SEQUENCE [LARGE SCALE GENOMIC DNA]</scope>
    <source>
        <strain evidence="1 2">DSM 44189</strain>
    </source>
</reference>
<name>A0ABU3WKN3_9NOCA</name>
<accession>A0ABU3WKN3</accession>